<feature type="compositionally biased region" description="Acidic residues" evidence="4">
    <location>
        <begin position="886"/>
        <end position="902"/>
    </location>
</feature>
<dbReference type="Gene3D" id="2.30.30.40">
    <property type="entry name" value="SH3 Domains"/>
    <property type="match status" value="1"/>
</dbReference>
<dbReference type="Gene3D" id="2.20.70.10">
    <property type="match status" value="1"/>
</dbReference>
<evidence type="ECO:0000259" key="6">
    <source>
        <dbReference type="PROSITE" id="PS50020"/>
    </source>
</evidence>
<feature type="domain" description="SH3" evidence="5">
    <location>
        <begin position="1009"/>
        <end position="1069"/>
    </location>
</feature>
<feature type="region of interest" description="Disordered" evidence="4">
    <location>
        <begin position="237"/>
        <end position="278"/>
    </location>
</feature>
<evidence type="ECO:0000259" key="5">
    <source>
        <dbReference type="PROSITE" id="PS50002"/>
    </source>
</evidence>
<evidence type="ECO:0000256" key="3">
    <source>
        <dbReference type="SAM" id="Coils"/>
    </source>
</evidence>
<dbReference type="InterPro" id="IPR036020">
    <property type="entry name" value="WW_dom_sf"/>
</dbReference>
<keyword evidence="1 2" id="KW-0728">SH3 domain</keyword>
<feature type="compositionally biased region" description="Low complexity" evidence="4">
    <location>
        <begin position="876"/>
        <end position="885"/>
    </location>
</feature>
<dbReference type="Pfam" id="PF00018">
    <property type="entry name" value="SH3_1"/>
    <property type="match status" value="1"/>
</dbReference>
<keyword evidence="8" id="KW-1185">Reference proteome</keyword>
<feature type="region of interest" description="Disordered" evidence="4">
    <location>
        <begin position="703"/>
        <end position="731"/>
    </location>
</feature>
<feature type="region of interest" description="Disordered" evidence="4">
    <location>
        <begin position="921"/>
        <end position="990"/>
    </location>
</feature>
<organism evidence="7 8">
    <name type="scientific">Skeletonema marinoi</name>
    <dbReference type="NCBI Taxonomy" id="267567"/>
    <lineage>
        <taxon>Eukaryota</taxon>
        <taxon>Sar</taxon>
        <taxon>Stramenopiles</taxon>
        <taxon>Ochrophyta</taxon>
        <taxon>Bacillariophyta</taxon>
        <taxon>Coscinodiscophyceae</taxon>
        <taxon>Thalassiosirophycidae</taxon>
        <taxon>Thalassiosirales</taxon>
        <taxon>Skeletonemataceae</taxon>
        <taxon>Skeletonema</taxon>
        <taxon>Skeletonema marinoi-dohrnii complex</taxon>
    </lineage>
</organism>
<feature type="domain" description="WW" evidence="6">
    <location>
        <begin position="1438"/>
        <end position="1472"/>
    </location>
</feature>
<feature type="domain" description="WW" evidence="6">
    <location>
        <begin position="1235"/>
        <end position="1269"/>
    </location>
</feature>
<reference evidence="7" key="1">
    <citation type="submission" date="2023-06" db="EMBL/GenBank/DDBJ databases">
        <title>Survivors Of The Sea: Transcriptome response of Skeletonema marinoi to long-term dormancy.</title>
        <authorList>
            <person name="Pinder M.I.M."/>
            <person name="Kourtchenko O."/>
            <person name="Robertson E.K."/>
            <person name="Larsson T."/>
            <person name="Maumus F."/>
            <person name="Osuna-Cruz C.M."/>
            <person name="Vancaester E."/>
            <person name="Stenow R."/>
            <person name="Vandepoele K."/>
            <person name="Ploug H."/>
            <person name="Bruchert V."/>
            <person name="Godhe A."/>
            <person name="Topel M."/>
        </authorList>
    </citation>
    <scope>NUCLEOTIDE SEQUENCE</scope>
    <source>
        <strain evidence="7">R05AC</strain>
    </source>
</reference>
<feature type="region of interest" description="Disordered" evidence="4">
    <location>
        <begin position="1"/>
        <end position="211"/>
    </location>
</feature>
<dbReference type="PROSITE" id="PS50020">
    <property type="entry name" value="WW_DOMAIN_2"/>
    <property type="match status" value="2"/>
</dbReference>
<evidence type="ECO:0000313" key="8">
    <source>
        <dbReference type="Proteomes" id="UP001224775"/>
    </source>
</evidence>
<feature type="compositionally biased region" description="Basic and acidic residues" evidence="4">
    <location>
        <begin position="569"/>
        <end position="581"/>
    </location>
</feature>
<feature type="coiled-coil region" evidence="3">
    <location>
        <begin position="754"/>
        <end position="788"/>
    </location>
</feature>
<dbReference type="CDD" id="cd00201">
    <property type="entry name" value="WW"/>
    <property type="match status" value="1"/>
</dbReference>
<accession>A0AAD8Y0I8</accession>
<protein>
    <submittedName>
        <fullName evidence="7">Uncharacterized protein</fullName>
    </submittedName>
</protein>
<name>A0AAD8Y0I8_9STRA</name>
<evidence type="ECO:0000256" key="1">
    <source>
        <dbReference type="ARBA" id="ARBA00022443"/>
    </source>
</evidence>
<evidence type="ECO:0000256" key="2">
    <source>
        <dbReference type="PROSITE-ProRule" id="PRU00192"/>
    </source>
</evidence>
<dbReference type="EMBL" id="JATAAI010000028">
    <property type="protein sequence ID" value="KAK1736711.1"/>
    <property type="molecule type" value="Genomic_DNA"/>
</dbReference>
<feature type="compositionally biased region" description="Polar residues" evidence="4">
    <location>
        <begin position="56"/>
        <end position="76"/>
    </location>
</feature>
<feature type="compositionally biased region" description="Polar residues" evidence="4">
    <location>
        <begin position="197"/>
        <end position="206"/>
    </location>
</feature>
<gene>
    <name evidence="7" type="ORF">QTG54_012733</name>
</gene>
<sequence>MSPRREDDDGGPSDEEGSSASEQIQQTPSNEQPADASTVEDVHNPATDDGEEDNADNSNGLGTPTEQRITPVTSGYESFGGKSISSAISSPKAFKHEDDTPDDESISMPKSRIANKTKRGQVLVHYHPQLGDEGFESTLVPDTIEEAPPTTPSSRGRPMDESSYYSGGAAGMNSRMMEDVRDGRTYNSSSEPPSSPMNDEQNNAATRQIRRRVFRAALERGIHDERRMKMLDADADIGGPSLRGGGAVNKSNGFGSSTSYHRNPGGMNSRSRDTDDEDIPQIMSYTKTNISTRTPKSYETNTFSPTAATQQQTISPPAPPAGPPSYRTIIQKLIKDNEPQKLPQLDKVLAKYDGREEELILKLDARYKKMKQKSDAILQDLETSEKQKEPVSLAARRSEGKQQSLEDHGGIKQMNSWDSKKSKDVYFVKVPKSPLHAIKLPSDIIDSNKTAPHSNVRKALAMEDEEDGDIPAIPKCNAAPAEVAAAAAANEAKVSELRTVEQQETLTSPTLREPYKFNMAPSYGDEISVITMETKETLKKKKNDRGEDTYSWLQRPPNSITVEGGSGSKVEESPLSPERKSKINKLLPDFDQEKEEDKAKASDAKLVPVALNDVEARIRARRKIMEEEAKNKSVAGVDAKKDTKTKIDKDNDGFSDADNTASIIEDAESFVGKRKSTVPASTQEDEVQPSLIDHQERLLQAAPTQSKAVKEEPKRMETTQAALEMGGDDDLDEEEDIDLLLKESRLQAEKAIALRKAQRELEKEKKARMEAEAARIALEEELARLKAEAAGDKKPIVPQEENVIESDSDEDDAVGVAAEDQGDTPEEPFKYDLNKTFSSVSDDKSEQENVNETVLLDATLPLEDTDGVLPDGVDIAEASAGSVESSENEVDAGEESSDEDEDLSAYKYQVLNSARGIVIAADEVTPTQPDGMMEEDVDKVEESSPRDSGDIISPPSDEVATKKIDEKVDQSLGQGVTQRNEHDFPSTTMVHASPSQDVLSEQKSDADEDANINHVATMMFEGNRAKGQLSFTTGSKILAHSNQRGPWWLGRCGKQTGWFPANAVVPESEYLKNIAIALPAEMDETSDRLRELSNEELAATYDLIRNPSDPIDNVVDDDDNDDDDDPGSPARSRWLDDTSNKNAAQSSRSDSPPPTRSDPSMMEGLNQRLYEPNESNAVDSAPQLGFEGMNRLGKSIEERSEDKPKKTYIGPPQAVTETDSPTIVQANSGSKSKKKKKPQEWKAAQDPGTGLTYYYHLKTRETTWEKPVDFDEAAAAEKDDAKGKGLSGGKILRIFSKKKKPKTPTEDESVTPSSTFSFSFDEKKPAAKAASNLTTENLVATRNVAGNASGTIIFPEHDDDDDSSSSDGSSLFSRENIYNKKKKLQNSVRKVTDKFSQEVISPKNSYEQLSGDEEGKMQIEGEDAGIELNYPVTSQPKKANPVQWRSAIDAATGRTYYYQKGGTETFWTKPKDMP</sequence>
<feature type="region of interest" description="Disordered" evidence="4">
    <location>
        <begin position="291"/>
        <end position="322"/>
    </location>
</feature>
<feature type="region of interest" description="Disordered" evidence="4">
    <location>
        <begin position="1295"/>
        <end position="1318"/>
    </location>
</feature>
<dbReference type="SMART" id="SM00456">
    <property type="entry name" value="WW"/>
    <property type="match status" value="2"/>
</dbReference>
<feature type="compositionally biased region" description="Acidic residues" evidence="4">
    <location>
        <begin position="1114"/>
        <end position="1126"/>
    </location>
</feature>
<feature type="compositionally biased region" description="Basic and acidic residues" evidence="4">
    <location>
        <begin position="1194"/>
        <end position="1205"/>
    </location>
</feature>
<feature type="compositionally biased region" description="Polar residues" evidence="4">
    <location>
        <begin position="249"/>
        <end position="269"/>
    </location>
</feature>
<feature type="compositionally biased region" description="Basic and acidic residues" evidence="4">
    <location>
        <begin position="959"/>
        <end position="969"/>
    </location>
</feature>
<feature type="compositionally biased region" description="Acidic residues" evidence="4">
    <location>
        <begin position="8"/>
        <end position="17"/>
    </location>
</feature>
<feature type="compositionally biased region" description="Low complexity" evidence="4">
    <location>
        <begin position="79"/>
        <end position="92"/>
    </location>
</feature>
<feature type="region of interest" description="Disordered" evidence="4">
    <location>
        <begin position="539"/>
        <end position="602"/>
    </location>
</feature>
<feature type="compositionally biased region" description="Polar residues" evidence="4">
    <location>
        <begin position="23"/>
        <end position="32"/>
    </location>
</feature>
<feature type="compositionally biased region" description="Basic and acidic residues" evidence="4">
    <location>
        <begin position="708"/>
        <end position="717"/>
    </location>
</feature>
<proteinExistence type="predicted"/>
<comment type="caution">
    <text evidence="7">The sequence shown here is derived from an EMBL/GenBank/DDBJ whole genome shotgun (WGS) entry which is preliminary data.</text>
</comment>
<feature type="region of interest" description="Disordered" evidence="4">
    <location>
        <begin position="792"/>
        <end position="832"/>
    </location>
</feature>
<dbReference type="PROSITE" id="PS50002">
    <property type="entry name" value="SH3"/>
    <property type="match status" value="1"/>
</dbReference>
<dbReference type="InterPro" id="IPR036028">
    <property type="entry name" value="SH3-like_dom_sf"/>
</dbReference>
<feature type="compositionally biased region" description="Basic and acidic residues" evidence="4">
    <location>
        <begin position="940"/>
        <end position="949"/>
    </location>
</feature>
<dbReference type="InterPro" id="IPR001452">
    <property type="entry name" value="SH3_domain"/>
</dbReference>
<feature type="compositionally biased region" description="Polar residues" evidence="4">
    <location>
        <begin position="291"/>
        <end position="315"/>
    </location>
</feature>
<dbReference type="SUPFAM" id="SSF51045">
    <property type="entry name" value="WW domain"/>
    <property type="match status" value="1"/>
</dbReference>
<feature type="compositionally biased region" description="Basic and acidic residues" evidence="4">
    <location>
        <begin position="396"/>
        <end position="410"/>
    </location>
</feature>
<feature type="region of interest" description="Disordered" evidence="4">
    <location>
        <begin position="379"/>
        <end position="416"/>
    </location>
</feature>
<feature type="region of interest" description="Disordered" evidence="4">
    <location>
        <begin position="1351"/>
        <end position="1376"/>
    </location>
</feature>
<feature type="region of interest" description="Disordered" evidence="4">
    <location>
        <begin position="1104"/>
        <end position="1248"/>
    </location>
</feature>
<dbReference type="SUPFAM" id="SSF50044">
    <property type="entry name" value="SH3-domain"/>
    <property type="match status" value="1"/>
</dbReference>
<dbReference type="InterPro" id="IPR001202">
    <property type="entry name" value="WW_dom"/>
</dbReference>
<keyword evidence="3" id="KW-0175">Coiled coil</keyword>
<feature type="region of interest" description="Disordered" evidence="4">
    <location>
        <begin position="496"/>
        <end position="518"/>
    </location>
</feature>
<dbReference type="Proteomes" id="UP001224775">
    <property type="component" value="Unassembled WGS sequence"/>
</dbReference>
<evidence type="ECO:0000256" key="4">
    <source>
        <dbReference type="SAM" id="MobiDB-lite"/>
    </source>
</evidence>
<dbReference type="Pfam" id="PF00397">
    <property type="entry name" value="WW"/>
    <property type="match status" value="1"/>
</dbReference>
<feature type="compositionally biased region" description="Acidic residues" evidence="4">
    <location>
        <begin position="802"/>
        <end position="813"/>
    </location>
</feature>
<dbReference type="PROSITE" id="PS01159">
    <property type="entry name" value="WW_DOMAIN_1"/>
    <property type="match status" value="1"/>
</dbReference>
<feature type="compositionally biased region" description="Polar residues" evidence="4">
    <location>
        <begin position="1215"/>
        <end position="1229"/>
    </location>
</feature>
<evidence type="ECO:0000313" key="7">
    <source>
        <dbReference type="EMBL" id="KAK1736711.1"/>
    </source>
</evidence>
<feature type="region of interest" description="Disordered" evidence="4">
    <location>
        <begin position="855"/>
        <end position="902"/>
    </location>
</feature>
<dbReference type="SMART" id="SM00326">
    <property type="entry name" value="SH3"/>
    <property type="match status" value="1"/>
</dbReference>